<dbReference type="EMBL" id="PFAX01000039">
    <property type="protein sequence ID" value="PIR89894.1"/>
    <property type="molecule type" value="Genomic_DNA"/>
</dbReference>
<dbReference type="AlphaFoldDB" id="A0A2H0UVJ4"/>
<keyword evidence="1" id="KW-0812">Transmembrane</keyword>
<organism evidence="2 3">
    <name type="scientific">bacterium (Candidatus Gribaldobacteria) CG10_big_fil_rev_8_21_14_0_10_37_21</name>
    <dbReference type="NCBI Taxonomy" id="2014275"/>
    <lineage>
        <taxon>Bacteria</taxon>
        <taxon>Candidatus Gribaldobacteria</taxon>
    </lineage>
</organism>
<proteinExistence type="predicted"/>
<accession>A0A2H0UVJ4</accession>
<keyword evidence="1" id="KW-0472">Membrane</keyword>
<dbReference type="Proteomes" id="UP000230132">
    <property type="component" value="Unassembled WGS sequence"/>
</dbReference>
<gene>
    <name evidence="2" type="ORF">COU05_03745</name>
</gene>
<sequence length="242" mass="27146">MRYNFNKEKKPAMTDKETIKQLKMFSCVKPNKHWVSLTKKELFENEASESSWVFLPMGRPALVLSSLALVAVFAMGLFVLILPQKMPVAEYQKFQAMVESFSQQNKANTEAVMALEKIQDQLTGIETSLVNLKDNQNKGQALTMAEIVKGTAKTSEQTVNSIRDNNGSLSGQVLASLSEVENASKLIEKKATALQKEMFEAYLTDLKTRGLQGDNLINLNMAEKYYEEGKFSEAVIFITKIQ</sequence>
<comment type="caution">
    <text evidence="2">The sequence shown here is derived from an EMBL/GenBank/DDBJ whole genome shotgun (WGS) entry which is preliminary data.</text>
</comment>
<evidence type="ECO:0000313" key="2">
    <source>
        <dbReference type="EMBL" id="PIR89894.1"/>
    </source>
</evidence>
<feature type="transmembrane region" description="Helical" evidence="1">
    <location>
        <begin position="61"/>
        <end position="82"/>
    </location>
</feature>
<evidence type="ECO:0000256" key="1">
    <source>
        <dbReference type="SAM" id="Phobius"/>
    </source>
</evidence>
<keyword evidence="1" id="KW-1133">Transmembrane helix</keyword>
<evidence type="ECO:0000313" key="3">
    <source>
        <dbReference type="Proteomes" id="UP000230132"/>
    </source>
</evidence>
<reference evidence="3" key="1">
    <citation type="submission" date="2017-09" db="EMBL/GenBank/DDBJ databases">
        <title>Depth-based differentiation of microbial function through sediment-hosted aquifers and enrichment of novel symbionts in the deep terrestrial subsurface.</title>
        <authorList>
            <person name="Probst A.J."/>
            <person name="Ladd B."/>
            <person name="Jarett J.K."/>
            <person name="Geller-Mcgrath D.E."/>
            <person name="Sieber C.M.K."/>
            <person name="Emerson J.B."/>
            <person name="Anantharaman K."/>
            <person name="Thomas B.C."/>
            <person name="Malmstrom R."/>
            <person name="Stieglmeier M."/>
            <person name="Klingl A."/>
            <person name="Woyke T."/>
            <person name="Ryan C.M."/>
            <person name="Banfield J.F."/>
        </authorList>
    </citation>
    <scope>NUCLEOTIDE SEQUENCE [LARGE SCALE GENOMIC DNA]</scope>
</reference>
<protein>
    <submittedName>
        <fullName evidence="2">Uncharacterized protein</fullName>
    </submittedName>
</protein>
<name>A0A2H0UVJ4_9BACT</name>